<dbReference type="InterPro" id="IPR039261">
    <property type="entry name" value="FNR_nucleotide-bd"/>
</dbReference>
<dbReference type="PROSITE" id="PS50902">
    <property type="entry name" value="FLAVODOXIN_LIKE"/>
    <property type="match status" value="1"/>
</dbReference>
<dbReference type="InterPro" id="IPR001433">
    <property type="entry name" value="OxRdtase_FAD/NAD-bd"/>
</dbReference>
<dbReference type="GO" id="GO:0020037">
    <property type="term" value="F:heme binding"/>
    <property type="evidence" value="ECO:0007669"/>
    <property type="project" value="UniProtKB-UniRule"/>
</dbReference>
<keyword evidence="2 13" id="KW-0813">Transport</keyword>
<dbReference type="Pfam" id="PF00175">
    <property type="entry name" value="NAD_binding_1"/>
    <property type="match status" value="1"/>
</dbReference>
<evidence type="ECO:0000256" key="13">
    <source>
        <dbReference type="PIRNR" id="PIRNR000209"/>
    </source>
</evidence>
<dbReference type="InterPro" id="IPR029039">
    <property type="entry name" value="Flavoprotein-like_sf"/>
</dbReference>
<keyword evidence="7 13" id="KW-0274">FAD</keyword>
<comment type="cofactor">
    <cofactor evidence="13 14">
        <name>heme</name>
        <dbReference type="ChEBI" id="CHEBI:30413"/>
    </cofactor>
</comment>
<evidence type="ECO:0000256" key="4">
    <source>
        <dbReference type="ARBA" id="ARBA00022630"/>
    </source>
</evidence>
<protein>
    <recommendedName>
        <fullName evidence="13">Bifunctional cytochrome P450/NADPH--P450 reductase</fullName>
    </recommendedName>
    <domain>
        <recommendedName>
            <fullName evidence="13">Cytochrome P450</fullName>
            <ecNumber evidence="13">1.14.14.1</ecNumber>
        </recommendedName>
    </domain>
    <domain>
        <recommendedName>
            <fullName evidence="13">NADPH--cytochrome P450 reductase</fullName>
            <ecNumber evidence="13">1.6.2.4</ecNumber>
        </recommendedName>
    </domain>
</protein>
<dbReference type="InterPro" id="IPR036396">
    <property type="entry name" value="Cyt_P450_sf"/>
</dbReference>
<dbReference type="AlphaFoldDB" id="A0A250J3B4"/>
<evidence type="ECO:0000313" key="19">
    <source>
        <dbReference type="Proteomes" id="UP000217257"/>
    </source>
</evidence>
<keyword evidence="4 13" id="KW-0285">Flavoprotein</keyword>
<keyword evidence="10 13" id="KW-0408">Iron</keyword>
<keyword evidence="13" id="KW-0249">Electron transport</keyword>
<dbReference type="InterPro" id="IPR023173">
    <property type="entry name" value="NADPH_Cyt_P450_Rdtase_alpha"/>
</dbReference>
<evidence type="ECO:0000256" key="11">
    <source>
        <dbReference type="ARBA" id="ARBA00023033"/>
    </source>
</evidence>
<dbReference type="CDD" id="cd06206">
    <property type="entry name" value="bifunctional_CYPOR"/>
    <property type="match status" value="1"/>
</dbReference>
<evidence type="ECO:0000256" key="9">
    <source>
        <dbReference type="ARBA" id="ARBA00023002"/>
    </source>
</evidence>
<dbReference type="InterPro" id="IPR003097">
    <property type="entry name" value="CysJ-like_FAD-binding"/>
</dbReference>
<evidence type="ECO:0000256" key="5">
    <source>
        <dbReference type="ARBA" id="ARBA00022643"/>
    </source>
</evidence>
<comment type="cofactor">
    <cofactor evidence="13">
        <name>FAD</name>
        <dbReference type="ChEBI" id="CHEBI:57692"/>
    </cofactor>
    <cofactor evidence="13">
        <name>FMN</name>
        <dbReference type="ChEBI" id="CHEBI:58210"/>
    </cofactor>
</comment>
<dbReference type="PRINTS" id="PR00371">
    <property type="entry name" value="FPNCR"/>
</dbReference>
<dbReference type="KEGG" id="cfus:CYFUS_003436"/>
<dbReference type="Gene3D" id="1.20.990.10">
    <property type="entry name" value="NADPH-cytochrome p450 Reductase, Chain A, domain 3"/>
    <property type="match status" value="1"/>
</dbReference>
<evidence type="ECO:0000256" key="15">
    <source>
        <dbReference type="SAM" id="MobiDB-lite"/>
    </source>
</evidence>
<keyword evidence="8 13" id="KW-0521">NADP</keyword>
<dbReference type="GO" id="GO:0010181">
    <property type="term" value="F:FMN binding"/>
    <property type="evidence" value="ECO:0007669"/>
    <property type="project" value="UniProtKB-UniRule"/>
</dbReference>
<dbReference type="PANTHER" id="PTHR19384:SF17">
    <property type="entry name" value="NADPH--CYTOCHROME P450 REDUCTASE"/>
    <property type="match status" value="1"/>
</dbReference>
<dbReference type="Proteomes" id="UP000217257">
    <property type="component" value="Chromosome"/>
</dbReference>
<organism evidence="18 19">
    <name type="scientific">Cystobacter fuscus</name>
    <dbReference type="NCBI Taxonomy" id="43"/>
    <lineage>
        <taxon>Bacteria</taxon>
        <taxon>Pseudomonadati</taxon>
        <taxon>Myxococcota</taxon>
        <taxon>Myxococcia</taxon>
        <taxon>Myxococcales</taxon>
        <taxon>Cystobacterineae</taxon>
        <taxon>Archangiaceae</taxon>
        <taxon>Cystobacter</taxon>
    </lineage>
</organism>
<accession>A0A250J3B4</accession>
<gene>
    <name evidence="18" type="ORF">CYFUS_003436</name>
</gene>
<evidence type="ECO:0000256" key="6">
    <source>
        <dbReference type="ARBA" id="ARBA00022723"/>
    </source>
</evidence>
<name>A0A250J3B4_9BACT</name>
<dbReference type="SUPFAM" id="SSF52218">
    <property type="entry name" value="Flavoproteins"/>
    <property type="match status" value="1"/>
</dbReference>
<evidence type="ECO:0000256" key="1">
    <source>
        <dbReference type="ARBA" id="ARBA00010018"/>
    </source>
</evidence>
<dbReference type="InterPro" id="IPR017927">
    <property type="entry name" value="FAD-bd_FR_type"/>
</dbReference>
<dbReference type="GO" id="GO:0005829">
    <property type="term" value="C:cytosol"/>
    <property type="evidence" value="ECO:0007669"/>
    <property type="project" value="TreeGrafter"/>
</dbReference>
<dbReference type="PANTHER" id="PTHR19384">
    <property type="entry name" value="NITRIC OXIDE SYNTHASE-RELATED"/>
    <property type="match status" value="1"/>
</dbReference>
<dbReference type="SUPFAM" id="SSF52343">
    <property type="entry name" value="Ferredoxin reductase-like, C-terminal NADP-linked domain"/>
    <property type="match status" value="1"/>
</dbReference>
<dbReference type="Pfam" id="PF00067">
    <property type="entry name" value="p450"/>
    <property type="match status" value="1"/>
</dbReference>
<dbReference type="PIRSF" id="PIRSF000209">
    <property type="entry name" value="Bifunctional_P450_P450R"/>
    <property type="match status" value="1"/>
</dbReference>
<dbReference type="InterPro" id="IPR001128">
    <property type="entry name" value="Cyt_P450"/>
</dbReference>
<dbReference type="InterPro" id="IPR008254">
    <property type="entry name" value="Flavodoxin/NO_synth"/>
</dbReference>
<dbReference type="Gene3D" id="1.10.630.10">
    <property type="entry name" value="Cytochrome P450"/>
    <property type="match status" value="1"/>
</dbReference>
<dbReference type="EC" id="1.14.14.1" evidence="13"/>
<comment type="similarity">
    <text evidence="1 13">In the N-terminal section; belongs to the cytochrome P450 family.</text>
</comment>
<dbReference type="InterPro" id="IPR001709">
    <property type="entry name" value="Flavoprot_Pyr_Nucl_cyt_Rdtase"/>
</dbReference>
<dbReference type="EMBL" id="CP022098">
    <property type="protein sequence ID" value="ATB38010.1"/>
    <property type="molecule type" value="Genomic_DNA"/>
</dbReference>
<dbReference type="GO" id="GO:0005506">
    <property type="term" value="F:iron ion binding"/>
    <property type="evidence" value="ECO:0007669"/>
    <property type="project" value="UniProtKB-UniRule"/>
</dbReference>
<dbReference type="EC" id="1.6.2.4" evidence="13"/>
<keyword evidence="3 13" id="KW-0349">Heme</keyword>
<keyword evidence="11 13" id="KW-0503">Monooxygenase</keyword>
<proteinExistence type="inferred from homology"/>
<dbReference type="RefSeq" id="WP_095986242.1">
    <property type="nucleotide sequence ID" value="NZ_CP022098.1"/>
</dbReference>
<evidence type="ECO:0000256" key="14">
    <source>
        <dbReference type="PIRSR" id="PIRSR000209-1"/>
    </source>
</evidence>
<feature type="region of interest" description="Disordered" evidence="15">
    <location>
        <begin position="463"/>
        <end position="490"/>
    </location>
</feature>
<dbReference type="SUPFAM" id="SSF48264">
    <property type="entry name" value="Cytochrome P450"/>
    <property type="match status" value="1"/>
</dbReference>
<dbReference type="Pfam" id="PF00258">
    <property type="entry name" value="Flavodoxin_1"/>
    <property type="match status" value="1"/>
</dbReference>
<comment type="catalytic activity">
    <reaction evidence="12 13">
        <text>2 oxidized [cytochrome P450] + NADPH = 2 reduced [cytochrome P450] + NADP(+) + H(+)</text>
        <dbReference type="Rhea" id="RHEA:24040"/>
        <dbReference type="Rhea" id="RHEA-COMP:14627"/>
        <dbReference type="Rhea" id="RHEA-COMP:14628"/>
        <dbReference type="ChEBI" id="CHEBI:15378"/>
        <dbReference type="ChEBI" id="CHEBI:55376"/>
        <dbReference type="ChEBI" id="CHEBI:57783"/>
        <dbReference type="ChEBI" id="CHEBI:58349"/>
        <dbReference type="ChEBI" id="CHEBI:60344"/>
        <dbReference type="EC" id="1.6.2.4"/>
    </reaction>
</comment>
<dbReference type="GO" id="GO:0070330">
    <property type="term" value="F:aromatase activity"/>
    <property type="evidence" value="ECO:0007669"/>
    <property type="project" value="UniProtKB-UniRule"/>
</dbReference>
<dbReference type="FunFam" id="1.10.630.10:FF:000040">
    <property type="entry name" value="Bifunctional cytochrome P450/NADPH--P450 reductase"/>
    <property type="match status" value="1"/>
</dbReference>
<comment type="catalytic activity">
    <reaction evidence="13">
        <text>an organic molecule + reduced [NADPH--hemoprotein reductase] + O2 = an alcohol + oxidized [NADPH--hemoprotein reductase] + H2O + H(+)</text>
        <dbReference type="Rhea" id="RHEA:17149"/>
        <dbReference type="Rhea" id="RHEA-COMP:11964"/>
        <dbReference type="Rhea" id="RHEA-COMP:11965"/>
        <dbReference type="ChEBI" id="CHEBI:15377"/>
        <dbReference type="ChEBI" id="CHEBI:15378"/>
        <dbReference type="ChEBI" id="CHEBI:15379"/>
        <dbReference type="ChEBI" id="CHEBI:30879"/>
        <dbReference type="ChEBI" id="CHEBI:57618"/>
        <dbReference type="ChEBI" id="CHEBI:58210"/>
        <dbReference type="ChEBI" id="CHEBI:142491"/>
        <dbReference type="EC" id="1.14.14.1"/>
    </reaction>
</comment>
<dbReference type="InterPro" id="IPR017972">
    <property type="entry name" value="Cyt_P450_CS"/>
</dbReference>
<dbReference type="InterPro" id="IPR017938">
    <property type="entry name" value="Riboflavin_synthase-like_b-brl"/>
</dbReference>
<evidence type="ECO:0000259" key="16">
    <source>
        <dbReference type="PROSITE" id="PS50902"/>
    </source>
</evidence>
<evidence type="ECO:0000256" key="3">
    <source>
        <dbReference type="ARBA" id="ARBA00022617"/>
    </source>
</evidence>
<keyword evidence="5 13" id="KW-0288">FMN</keyword>
<dbReference type="InterPro" id="IPR001094">
    <property type="entry name" value="Flavdoxin-like"/>
</dbReference>
<evidence type="ECO:0000256" key="12">
    <source>
        <dbReference type="ARBA" id="ARBA00049342"/>
    </source>
</evidence>
<dbReference type="PRINTS" id="PR00369">
    <property type="entry name" value="FLAVODOXIN"/>
</dbReference>
<dbReference type="GO" id="GO:0003958">
    <property type="term" value="F:NADPH-hemoprotein reductase activity"/>
    <property type="evidence" value="ECO:0007669"/>
    <property type="project" value="UniProtKB-UniRule"/>
</dbReference>
<evidence type="ECO:0000256" key="2">
    <source>
        <dbReference type="ARBA" id="ARBA00022448"/>
    </source>
</evidence>
<dbReference type="GO" id="GO:0050660">
    <property type="term" value="F:flavin adenine dinucleotide binding"/>
    <property type="evidence" value="ECO:0007669"/>
    <property type="project" value="TreeGrafter"/>
</dbReference>
<dbReference type="Gene3D" id="2.40.30.10">
    <property type="entry name" value="Translation factors"/>
    <property type="match status" value="1"/>
</dbReference>
<keyword evidence="6 13" id="KW-0479">Metal-binding</keyword>
<feature type="domain" description="FAD-binding FR-type" evidence="17">
    <location>
        <begin position="671"/>
        <end position="906"/>
    </location>
</feature>
<feature type="domain" description="Flavodoxin-like" evidence="16">
    <location>
        <begin position="496"/>
        <end position="635"/>
    </location>
</feature>
<dbReference type="InterPro" id="IPR023206">
    <property type="entry name" value="Bifunctional_P450_P450_red"/>
</dbReference>
<dbReference type="SUPFAM" id="SSF63380">
    <property type="entry name" value="Riboflavin synthase domain-like"/>
    <property type="match status" value="1"/>
</dbReference>
<dbReference type="Gene3D" id="3.40.50.360">
    <property type="match status" value="1"/>
</dbReference>
<evidence type="ECO:0000313" key="18">
    <source>
        <dbReference type="EMBL" id="ATB38010.1"/>
    </source>
</evidence>
<evidence type="ECO:0000259" key="17">
    <source>
        <dbReference type="PROSITE" id="PS51384"/>
    </source>
</evidence>
<dbReference type="Pfam" id="PF00667">
    <property type="entry name" value="FAD_binding_1"/>
    <property type="match status" value="1"/>
</dbReference>
<keyword evidence="9 13" id="KW-0560">Oxidoreductase</keyword>
<evidence type="ECO:0000256" key="10">
    <source>
        <dbReference type="ARBA" id="ARBA00023004"/>
    </source>
</evidence>
<feature type="binding site" description="axial binding residue" evidence="14">
    <location>
        <position position="407"/>
    </location>
    <ligand>
        <name>heme</name>
        <dbReference type="ChEBI" id="CHEBI:30413"/>
    </ligand>
    <ligandPart>
        <name>Fe</name>
        <dbReference type="ChEBI" id="CHEBI:18248"/>
    </ligandPart>
</feature>
<dbReference type="PROSITE" id="PS51384">
    <property type="entry name" value="FAD_FR"/>
    <property type="match status" value="1"/>
</dbReference>
<sequence length="1063" mass="117973">MTPSLLPIPQPRPWPLVGNLTDLDAEQSILSIMELARLHGPIFRLVFFGQSLIVVGSQELVNELCDETRFGKLVHSSLRELRAIGGDGLFTAHTEEPNWGKAHRILMPAFGPLGVRDMFAPMLDVAEQMLLRWERFGAGAVLDVPDQMTRLTLDTLALCAFDYRFNSFYQDALHPFVGAMVDGLHEAGVRADRPEVLNRLLLPSARRYAEDIRLMHAVADQIITERRRDPDAGQKNDLLGRMLSARDPVTGETLSDENIRYQMVTFLIAGHETTSGLLSFALYLLLKNPRVLHAARARVDEVLGGDTPRLEHLPSLRYVEQILMETLRLWPTAPAFAVRAYEDTVIGGRYAITPQDAVMIFPPILHRDPKVWGPDVEAFRPERFDREAEARLPPNAWKPFGNGQRACIGRPFALQEALLVLSMILRRFDLIEDDPSYTLKIKETLTLKPEGFRIRARRRDLAALKSRSPVPGAPRGTPAPEPTPALARTEGPRTPLLVLYGSNTGSAQAFAQRIGSDAPSHGYSVRVAPMDEHAGRLPTQGAVIVLTASYEGQPPDNARQFVAALEAAPAGAFAGVKYTVFGCGNRQWARTYQAVPLQVDALLEQAGATRLKPRGEADASEDFFGAFDAWYATLWPALAATFGQEAAGTSEAPRLQVEVVRDNRSTLLRQEDLGAGQLVENRELVNLASPHARSKRHLEILLPEGMTYRAGDYLAVLPRNPGVSVERALRRFGFAQDSQIIVHKEGARLTALPTGYPIAVSELLTSYVELGQPATRAQVETLAKATRCPPEKQPLEALAQEALYRREVLDKRVSVLDLLERFPACELSFAAFLEMLPPLKARQYSIASSPLWNEHRCALTVAVVDAPAYSGQGRYLGVTSNYLAALAPPTRVSVAVRPSHPRFHPPTDPQEPLVMICAGTGLAPFRGFLQERALQAREGRRVGPALLFFGCDHPDADFLYREELEAWQRAGIVDVRPAFTYAPEGEVTFVQHRVWKDRADVAGFFQRGATVYVCGDGRRMAPAVRETLVRIYEEATQVPREEAEQWALRMEREQGRFVADVFA</sequence>
<dbReference type="Gene3D" id="3.40.50.80">
    <property type="entry name" value="Nucleotide-binding domain of ferredoxin-NADP reductase (FNR) module"/>
    <property type="match status" value="1"/>
</dbReference>
<reference evidence="18 19" key="1">
    <citation type="submission" date="2017-06" db="EMBL/GenBank/DDBJ databases">
        <title>Sequencing and comparative analysis of myxobacterial genomes.</title>
        <authorList>
            <person name="Rupp O."/>
            <person name="Goesmann A."/>
            <person name="Sogaard-Andersen L."/>
        </authorList>
    </citation>
    <scope>NUCLEOTIDE SEQUENCE [LARGE SCALE GENOMIC DNA]</scope>
    <source>
        <strain evidence="18 19">DSM 52655</strain>
    </source>
</reference>
<dbReference type="CDD" id="cd11068">
    <property type="entry name" value="CYP120A1"/>
    <property type="match status" value="1"/>
</dbReference>
<dbReference type="PROSITE" id="PS00086">
    <property type="entry name" value="CYTOCHROME_P450"/>
    <property type="match status" value="1"/>
</dbReference>
<evidence type="ECO:0000256" key="7">
    <source>
        <dbReference type="ARBA" id="ARBA00022827"/>
    </source>
</evidence>
<evidence type="ECO:0000256" key="8">
    <source>
        <dbReference type="ARBA" id="ARBA00022857"/>
    </source>
</evidence>